<keyword evidence="7" id="KW-0732">Signal</keyword>
<feature type="domain" description="HYDIN/VesB/CFA65-like Ig-like" evidence="9">
    <location>
        <begin position="301"/>
        <end position="388"/>
    </location>
</feature>
<evidence type="ECO:0000313" key="10">
    <source>
        <dbReference type="EMBL" id="WXB15782.1"/>
    </source>
</evidence>
<evidence type="ECO:0000313" key="11">
    <source>
        <dbReference type="Proteomes" id="UP001370348"/>
    </source>
</evidence>
<feature type="domain" description="HYDIN/VesB/CFA65-like Ig-like" evidence="9">
    <location>
        <begin position="725"/>
        <end position="824"/>
    </location>
</feature>
<dbReference type="Gene3D" id="2.60.40.10">
    <property type="entry name" value="Immunoglobulins"/>
    <property type="match status" value="7"/>
</dbReference>
<evidence type="ECO:0000256" key="3">
    <source>
        <dbReference type="ARBA" id="ARBA00022490"/>
    </source>
</evidence>
<evidence type="ECO:0000256" key="4">
    <source>
        <dbReference type="ARBA" id="ARBA00023069"/>
    </source>
</evidence>
<feature type="domain" description="Abnormal spindle-like microcephaly-associated protein ASH" evidence="8">
    <location>
        <begin position="508"/>
        <end position="600"/>
    </location>
</feature>
<dbReference type="PANTHER" id="PTHR37833">
    <property type="entry name" value="LIPOPROTEIN-RELATED"/>
    <property type="match status" value="1"/>
</dbReference>
<name>A0ABZ2LYJ6_9BACT</name>
<dbReference type="Pfam" id="PF15780">
    <property type="entry name" value="ASH"/>
    <property type="match status" value="1"/>
</dbReference>
<feature type="compositionally biased region" description="Basic residues" evidence="6">
    <location>
        <begin position="1007"/>
        <end position="1016"/>
    </location>
</feature>
<keyword evidence="3" id="KW-0963">Cytoplasm</keyword>
<evidence type="ECO:0000256" key="2">
    <source>
        <dbReference type="ARBA" id="ARBA00004496"/>
    </source>
</evidence>
<dbReference type="NCBIfam" id="NF012200">
    <property type="entry name" value="choice_anch_D"/>
    <property type="match status" value="7"/>
</dbReference>
<sequence length="1016" mass="101261">MKALLLALLTWTALLTCAACSSSPSTSDGQDSQTNENIGSTSLAYSTAYQVTWSGNATIPTGCPASCSGGTCICGTQTSACIGGPGWGDRNFTDTSPPNAVITSVHLDIQEIGCAAGTVTAFLNGVRIGAYQPTATCACNACDPPQAVQSQRYERGFPSYNYGGVNTLSLVASSGSPCLAKVDIRVDGTTARLGITPATYTFGSQRVGTTSAAQTFSVQNQGTEDLSVTSFGTTGSFAIQSAPGTPFVLAAGQAAAVAIAFAPTASGPASGSLTVTSTDARPPVVVPLAGTGVAPAVAASPNPKDFGPLPIGSNVNGIVTITNTGNDTLSVSDIAVRGPEASEFTLVAPPIAPRIPAGQSVPLTVRFAPSGHGFRSAEIVIVSDAANEPTLRSALGGIGQGPAMEVAPLSVDFGGANVNTNAAPRAVEVRNVGETPLRIASASFSNGDFGTQAAFPLDVAPGGRAELALTFRPSAVGQRTARVTLTSNDPLRPTAEIELAGEGTSPTVSVTPPSVDFGDVRVGSPPLAKSVTIANTGTGPLVITRAVVNGPNAAQFPLSPVTLPLTIAPGQESTLTVTYGPTAVGASTATLSLDSNDPASATVAVPLAGKGVSSVIALQPSMLDFGAQLVSRTSAARTAEITNTGTASLNITALTLGGAQLDMFAIANAPDLPATVAPGAKLALSLTFKPTAIGAAAGELAIVSDDPTMPRAVLTLKGSAVSQLLSVTPTSLDFGVLKVGAKAAAKPVTITNTGGDPIALTDGVLEGAGASSFEVTRLTGSLDPGKTATVNVTYTARAAGDAVATLKLGATDTAIPKAQIALRGRGVSSLLVADATALDFGRINVGEKAQPKEITLKNQSSGALEIGSIAIDNEQFAVDGSVAQLAAGASGKFTVVYQPTKPGDAKGTVHVILKGASADEVTVPVSGNAVGPAKDDPNKDDPDGSSGSGGSSIYGGGCGCRSAGDAPAGGAPAAFSVAVGLALLGLLRRLHPRGGRASLPRSAPRARSPRRRSRRA</sequence>
<dbReference type="RefSeq" id="WP_394825416.1">
    <property type="nucleotide sequence ID" value="NZ_CP089984.1"/>
</dbReference>
<dbReference type="InterPro" id="IPR053879">
    <property type="entry name" value="HYDIN_VesB_CFA65-like_Ig"/>
</dbReference>
<proteinExistence type="predicted"/>
<protein>
    <submittedName>
        <fullName evidence="10">Choice-of-anchor D domain-containing protein</fullName>
    </submittedName>
</protein>
<dbReference type="Pfam" id="PF22544">
    <property type="entry name" value="HYDIN_VesB_CFA65-like_Ig"/>
    <property type="match status" value="6"/>
</dbReference>
<feature type="compositionally biased region" description="Basic and acidic residues" evidence="6">
    <location>
        <begin position="933"/>
        <end position="942"/>
    </location>
</feature>
<gene>
    <name evidence="10" type="ORF">LZC94_00620</name>
</gene>
<feature type="signal peptide" evidence="7">
    <location>
        <begin position="1"/>
        <end position="18"/>
    </location>
</feature>
<keyword evidence="4" id="KW-0969">Cilium</keyword>
<feature type="region of interest" description="Disordered" evidence="6">
    <location>
        <begin position="923"/>
        <end position="950"/>
    </location>
</feature>
<feature type="region of interest" description="Disordered" evidence="6">
    <location>
        <begin position="992"/>
        <end position="1016"/>
    </location>
</feature>
<evidence type="ECO:0000259" key="9">
    <source>
        <dbReference type="Pfam" id="PF22544"/>
    </source>
</evidence>
<feature type="domain" description="HYDIN/VesB/CFA65-like Ig-like" evidence="9">
    <location>
        <begin position="834"/>
        <end position="927"/>
    </location>
</feature>
<keyword evidence="5" id="KW-0966">Cell projection</keyword>
<accession>A0ABZ2LYJ6</accession>
<organism evidence="10 11">
    <name type="scientific">Pendulispora albinea</name>
    <dbReference type="NCBI Taxonomy" id="2741071"/>
    <lineage>
        <taxon>Bacteria</taxon>
        <taxon>Pseudomonadati</taxon>
        <taxon>Myxococcota</taxon>
        <taxon>Myxococcia</taxon>
        <taxon>Myxococcales</taxon>
        <taxon>Sorangiineae</taxon>
        <taxon>Pendulisporaceae</taxon>
        <taxon>Pendulispora</taxon>
    </lineage>
</organism>
<evidence type="ECO:0000259" key="8">
    <source>
        <dbReference type="Pfam" id="PF15780"/>
    </source>
</evidence>
<feature type="domain" description="HYDIN/VesB/CFA65-like Ig-like" evidence="9">
    <location>
        <begin position="193"/>
        <end position="289"/>
    </location>
</feature>
<evidence type="ECO:0000256" key="6">
    <source>
        <dbReference type="SAM" id="MobiDB-lite"/>
    </source>
</evidence>
<feature type="chain" id="PRO_5046803036" evidence="7">
    <location>
        <begin position="19"/>
        <end position="1016"/>
    </location>
</feature>
<feature type="domain" description="HYDIN/VesB/CFA65-like Ig-like" evidence="9">
    <location>
        <begin position="616"/>
        <end position="718"/>
    </location>
</feature>
<feature type="domain" description="HYDIN/VesB/CFA65-like Ig-like" evidence="9">
    <location>
        <begin position="402"/>
        <end position="501"/>
    </location>
</feature>
<dbReference type="EMBL" id="CP089984">
    <property type="protein sequence ID" value="WXB15782.1"/>
    <property type="molecule type" value="Genomic_DNA"/>
</dbReference>
<evidence type="ECO:0000256" key="7">
    <source>
        <dbReference type="SAM" id="SignalP"/>
    </source>
</evidence>
<dbReference type="InterPro" id="IPR013783">
    <property type="entry name" value="Ig-like_fold"/>
</dbReference>
<dbReference type="Proteomes" id="UP001370348">
    <property type="component" value="Chromosome"/>
</dbReference>
<reference evidence="10 11" key="1">
    <citation type="submission" date="2021-12" db="EMBL/GenBank/DDBJ databases">
        <title>Discovery of the Pendulisporaceae a myxobacterial family with distinct sporulation behavior and unique specialized metabolism.</title>
        <authorList>
            <person name="Garcia R."/>
            <person name="Popoff A."/>
            <person name="Bader C.D."/>
            <person name="Loehr J."/>
            <person name="Walesch S."/>
            <person name="Walt C."/>
            <person name="Boldt J."/>
            <person name="Bunk B."/>
            <person name="Haeckl F.J.F.P.J."/>
            <person name="Gunesch A.P."/>
            <person name="Birkelbach J."/>
            <person name="Nuebel U."/>
            <person name="Pietschmann T."/>
            <person name="Bach T."/>
            <person name="Mueller R."/>
        </authorList>
    </citation>
    <scope>NUCLEOTIDE SEQUENCE [LARGE SCALE GENOMIC DNA]</scope>
    <source>
        <strain evidence="10 11">MSr11954</strain>
    </source>
</reference>
<evidence type="ECO:0000256" key="5">
    <source>
        <dbReference type="ARBA" id="ARBA00023273"/>
    </source>
</evidence>
<feature type="compositionally biased region" description="Low complexity" evidence="6">
    <location>
        <begin position="995"/>
        <end position="1006"/>
    </location>
</feature>
<dbReference type="InterPro" id="IPR031549">
    <property type="entry name" value="ASH"/>
</dbReference>
<comment type="subcellular location">
    <subcellularLocation>
        <location evidence="1">Cell projection</location>
        <location evidence="1">Cilium</location>
    </subcellularLocation>
    <subcellularLocation>
        <location evidence="2">Cytoplasm</location>
    </subcellularLocation>
</comment>
<dbReference type="PANTHER" id="PTHR37833:SF1">
    <property type="entry name" value="SIGNAL PEPTIDE PROTEIN"/>
    <property type="match status" value="1"/>
</dbReference>
<evidence type="ECO:0000256" key="1">
    <source>
        <dbReference type="ARBA" id="ARBA00004138"/>
    </source>
</evidence>
<keyword evidence="11" id="KW-1185">Reference proteome</keyword>